<evidence type="ECO:0000313" key="1">
    <source>
        <dbReference type="EMBL" id="RMZ96270.1"/>
    </source>
</evidence>
<dbReference type="AlphaFoldDB" id="A0A3M7PBY0"/>
<evidence type="ECO:0000313" key="2">
    <source>
        <dbReference type="Proteomes" id="UP000276133"/>
    </source>
</evidence>
<protein>
    <submittedName>
        <fullName evidence="1">Uncharacterized protein</fullName>
    </submittedName>
</protein>
<dbReference type="EMBL" id="REGN01012291">
    <property type="protein sequence ID" value="RMZ96270.1"/>
    <property type="molecule type" value="Genomic_DNA"/>
</dbReference>
<sequence>MGQSQSSISPKKSYYSVEYLNADFEQELNKIARKSKETEIGDFSVAKKSSSSCVSRSKSFARPENRVLPPLFQKKQLRKTNLLKTDGSRKTWRNNAKLRKSNSTILSSDSPKPGLIRTWLTKSVQNLNRDCDLSSLDSLDQDVNLVDNRKLSNEPQIRVISQFPIDSKVYRHYISGKNVDKLNRSVQASSFIQPVYFKDLEPTYDSIHEFRSKNSNSASSLNSTSTFSSITKSSDLFYGDSNRKYAQDSLNSSVFSALTSSSMYKNDPCSDQDFSSSHFSSGSNDYDFLSNTNSGLKKNGKFYKQIPQTSFKFRVTTS</sequence>
<name>A0A3M7PBY0_BRAPC</name>
<dbReference type="Proteomes" id="UP000276133">
    <property type="component" value="Unassembled WGS sequence"/>
</dbReference>
<accession>A0A3M7PBY0</accession>
<proteinExistence type="predicted"/>
<organism evidence="1 2">
    <name type="scientific">Brachionus plicatilis</name>
    <name type="common">Marine rotifer</name>
    <name type="synonym">Brachionus muelleri</name>
    <dbReference type="NCBI Taxonomy" id="10195"/>
    <lineage>
        <taxon>Eukaryota</taxon>
        <taxon>Metazoa</taxon>
        <taxon>Spiralia</taxon>
        <taxon>Gnathifera</taxon>
        <taxon>Rotifera</taxon>
        <taxon>Eurotatoria</taxon>
        <taxon>Monogononta</taxon>
        <taxon>Pseudotrocha</taxon>
        <taxon>Ploima</taxon>
        <taxon>Brachionidae</taxon>
        <taxon>Brachionus</taxon>
    </lineage>
</organism>
<comment type="caution">
    <text evidence="1">The sequence shown here is derived from an EMBL/GenBank/DDBJ whole genome shotgun (WGS) entry which is preliminary data.</text>
</comment>
<gene>
    <name evidence="1" type="ORF">BpHYR1_004596</name>
</gene>
<keyword evidence="2" id="KW-1185">Reference proteome</keyword>
<reference evidence="1 2" key="1">
    <citation type="journal article" date="2018" name="Sci. Rep.">
        <title>Genomic signatures of local adaptation to the degree of environmental predictability in rotifers.</title>
        <authorList>
            <person name="Franch-Gras L."/>
            <person name="Hahn C."/>
            <person name="Garcia-Roger E.M."/>
            <person name="Carmona M.J."/>
            <person name="Serra M."/>
            <person name="Gomez A."/>
        </authorList>
    </citation>
    <scope>NUCLEOTIDE SEQUENCE [LARGE SCALE GENOMIC DNA]</scope>
    <source>
        <strain evidence="1">HYR1</strain>
    </source>
</reference>